<dbReference type="InterPro" id="IPR050789">
    <property type="entry name" value="Diverse_Enzym_Activities"/>
</dbReference>
<dbReference type="EMBL" id="BAAANE010000004">
    <property type="protein sequence ID" value="GAA1632685.1"/>
    <property type="molecule type" value="Genomic_DNA"/>
</dbReference>
<keyword evidence="1 4" id="KW-0378">Hydrolase</keyword>
<evidence type="ECO:0000256" key="1">
    <source>
        <dbReference type="ARBA" id="ARBA00022801"/>
    </source>
</evidence>
<keyword evidence="5" id="KW-1185">Reference proteome</keyword>
<dbReference type="Pfam" id="PF00144">
    <property type="entry name" value="Beta-lactamase"/>
    <property type="match status" value="1"/>
</dbReference>
<dbReference type="SUPFAM" id="SSF56601">
    <property type="entry name" value="beta-lactamase/transpeptidase-like"/>
    <property type="match status" value="1"/>
</dbReference>
<reference evidence="4 5" key="1">
    <citation type="journal article" date="2019" name="Int. J. Syst. Evol. Microbiol.">
        <title>The Global Catalogue of Microorganisms (GCM) 10K type strain sequencing project: providing services to taxonomists for standard genome sequencing and annotation.</title>
        <authorList>
            <consortium name="The Broad Institute Genomics Platform"/>
            <consortium name="The Broad Institute Genome Sequencing Center for Infectious Disease"/>
            <person name="Wu L."/>
            <person name="Ma J."/>
        </authorList>
    </citation>
    <scope>NUCLEOTIDE SEQUENCE [LARGE SCALE GENOMIC DNA]</scope>
    <source>
        <strain evidence="4 5">JCM 14306</strain>
    </source>
</reference>
<protein>
    <submittedName>
        <fullName evidence="4">Serine hydrolase domain-containing protein</fullName>
    </submittedName>
</protein>
<evidence type="ECO:0000313" key="4">
    <source>
        <dbReference type="EMBL" id="GAA1632685.1"/>
    </source>
</evidence>
<feature type="signal peptide" evidence="2">
    <location>
        <begin position="1"/>
        <end position="23"/>
    </location>
</feature>
<sequence length="584" mass="62369">MKLVKLIALTSTLMLTMASPAVADGNKSGRFDHPYDGYAPKSTLLRDSTPDKAGLDPAPINAALAQVDAWTRPAGAVKPLYAGAVTLLGHDGKIVSRTATGMALKYADGSGTELPADQQIPMRNDTIFDLASVSKLFTSIVVLQLVEKGKVDLDAPIATYVPEFAQNGKEAITVRQALTHTTGLPAFLPLWSSQPDPASRMQMALTAKLINPPGAKYLYSDLNLIALGELSARVSGKTLDKLVADGITKPLQMRDTGYNPEEKKKPRIAATEYQTSPARGMVWGSVHDENAWSLGGVAGHAGVFSTADDLAVLAQTFLNGGSYRGARILKERSVTAMITNFNQGFPGNDHGLGFELNQRWYMGGLSGPRTAGHTGYTGTSIVLDFDSRSFAILLTNRVHPSRNWGSNNPARRAVVQGLALSLGVGPQHGKDAWFSGTTDATTSTLAAKVAVPAEGAKLAFDLFVDTEESDLLYLESSTDGTTWSKVPFTVLDRGSADPTAAARSGVIDTDGSISGSGDRHWHQVSAELAGGDQTLRWRYASDPLYQGRGVYVDGVKITSGRQVIFDGERTPESFIASGWRLSRR</sequence>
<dbReference type="InterPro" id="IPR001466">
    <property type="entry name" value="Beta-lactam-related"/>
</dbReference>
<evidence type="ECO:0000259" key="3">
    <source>
        <dbReference type="Pfam" id="PF00144"/>
    </source>
</evidence>
<organism evidence="4 5">
    <name type="scientific">Kribbella alba</name>
    <dbReference type="NCBI Taxonomy" id="190197"/>
    <lineage>
        <taxon>Bacteria</taxon>
        <taxon>Bacillati</taxon>
        <taxon>Actinomycetota</taxon>
        <taxon>Actinomycetes</taxon>
        <taxon>Propionibacteriales</taxon>
        <taxon>Kribbellaceae</taxon>
        <taxon>Kribbella</taxon>
    </lineage>
</organism>
<comment type="caution">
    <text evidence="4">The sequence shown here is derived from an EMBL/GenBank/DDBJ whole genome shotgun (WGS) entry which is preliminary data.</text>
</comment>
<evidence type="ECO:0000313" key="5">
    <source>
        <dbReference type="Proteomes" id="UP001501319"/>
    </source>
</evidence>
<dbReference type="Gene3D" id="3.40.710.10">
    <property type="entry name" value="DD-peptidase/beta-lactamase superfamily"/>
    <property type="match status" value="1"/>
</dbReference>
<proteinExistence type="predicted"/>
<dbReference type="RefSeq" id="WP_344110873.1">
    <property type="nucleotide sequence ID" value="NZ_BAAANE010000004.1"/>
</dbReference>
<dbReference type="PANTHER" id="PTHR43283:SF11">
    <property type="entry name" value="BETA-LACTAMASE-RELATED DOMAIN-CONTAINING PROTEIN"/>
    <property type="match status" value="1"/>
</dbReference>
<dbReference type="PANTHER" id="PTHR43283">
    <property type="entry name" value="BETA-LACTAMASE-RELATED"/>
    <property type="match status" value="1"/>
</dbReference>
<name>A0ABN2F6P5_9ACTN</name>
<dbReference type="InterPro" id="IPR012338">
    <property type="entry name" value="Beta-lactam/transpept-like"/>
</dbReference>
<evidence type="ECO:0000256" key="2">
    <source>
        <dbReference type="SAM" id="SignalP"/>
    </source>
</evidence>
<dbReference type="Pfam" id="PF20773">
    <property type="entry name" value="InhA-like_MAM"/>
    <property type="match status" value="1"/>
</dbReference>
<keyword evidence="2" id="KW-0732">Signal</keyword>
<feature type="chain" id="PRO_5045358134" evidence="2">
    <location>
        <begin position="24"/>
        <end position="584"/>
    </location>
</feature>
<gene>
    <name evidence="4" type="ORF">GCM10009744_21350</name>
</gene>
<dbReference type="Proteomes" id="UP001501319">
    <property type="component" value="Unassembled WGS sequence"/>
</dbReference>
<dbReference type="GO" id="GO:0016787">
    <property type="term" value="F:hydrolase activity"/>
    <property type="evidence" value="ECO:0007669"/>
    <property type="project" value="UniProtKB-KW"/>
</dbReference>
<feature type="domain" description="Beta-lactamase-related" evidence="3">
    <location>
        <begin position="82"/>
        <end position="415"/>
    </location>
</feature>
<accession>A0ABN2F6P5</accession>